<evidence type="ECO:0000259" key="1">
    <source>
        <dbReference type="PROSITE" id="PS50983"/>
    </source>
</evidence>
<feature type="domain" description="Fe/B12 periplasmic-binding" evidence="1">
    <location>
        <begin position="60"/>
        <end position="327"/>
    </location>
</feature>
<evidence type="ECO:0000313" key="2">
    <source>
        <dbReference type="EMBL" id="GLI52466.1"/>
    </source>
</evidence>
<gene>
    <name evidence="2" type="primary">yvrC</name>
    <name evidence="2" type="ORF">TISLANDTSLP1_01590</name>
</gene>
<dbReference type="Gene3D" id="3.40.50.1980">
    <property type="entry name" value="Nitrogenase molybdenum iron protein domain"/>
    <property type="match status" value="2"/>
</dbReference>
<keyword evidence="3" id="KW-1185">Reference proteome</keyword>
<dbReference type="InterPro" id="IPR050902">
    <property type="entry name" value="ABC_Transporter_SBP"/>
</dbReference>
<dbReference type="EMBL" id="BSDX01000001">
    <property type="protein sequence ID" value="GLI52466.1"/>
    <property type="molecule type" value="Genomic_DNA"/>
</dbReference>
<organism evidence="2 3">
    <name type="scientific">Thermodesulfovibrio yellowstonii</name>
    <dbReference type="NCBI Taxonomy" id="28262"/>
    <lineage>
        <taxon>Bacteria</taxon>
        <taxon>Pseudomonadati</taxon>
        <taxon>Nitrospirota</taxon>
        <taxon>Thermodesulfovibrionia</taxon>
        <taxon>Thermodesulfovibrionales</taxon>
        <taxon>Thermodesulfovibrionaceae</taxon>
        <taxon>Thermodesulfovibrio</taxon>
    </lineage>
</organism>
<keyword evidence="2" id="KW-0449">Lipoprotein</keyword>
<name>A0A9W6GEL6_9BACT</name>
<sequence length="349" mass="40419">MGIEFLKEGSGTFRSLFNKSKLIVFVFFLFTISISNYALAEIVVQDFRGKTIRLSKPAERVVCLIESALTGIYMLKQGHRVVGISTNVYTEGFYYSETFKYYADLDERIRLKRIPAVGNWESVNVEKVLSLRPDLIIIWSSQTDAIQTFEKLGIPVYGVFISKIEDVFKEIKDFGVMLDAKDRAEKLIQYSREEIKKIEELGGKIKNPKKVFFSWAQHSFLQTSCRGSIVDELINKVGGINICKGIEAESQILTMEKLIKLNPDVIVMWYAKSMSPENVKRNKQYRAVNAVKSGSIYQFSDTFFFDLWTLKFLYSMKFLAKAVYPEFYRFELDKEKKKIMNFLYGKILQ</sequence>
<reference evidence="2" key="1">
    <citation type="submission" date="2022-12" db="EMBL/GenBank/DDBJ databases">
        <title>Reference genome sequencing for broad-spectrum identification of bacterial and archaeal isolates by mass spectrometry.</title>
        <authorList>
            <person name="Sekiguchi Y."/>
            <person name="Tourlousse D.M."/>
        </authorList>
    </citation>
    <scope>NUCLEOTIDE SEQUENCE</scope>
    <source>
        <strain evidence="2">TSL-P1</strain>
    </source>
</reference>
<dbReference type="Pfam" id="PF01497">
    <property type="entry name" value="Peripla_BP_2"/>
    <property type="match status" value="1"/>
</dbReference>
<comment type="caution">
    <text evidence="2">The sequence shown here is derived from an EMBL/GenBank/DDBJ whole genome shotgun (WGS) entry which is preliminary data.</text>
</comment>
<dbReference type="PROSITE" id="PS50983">
    <property type="entry name" value="FE_B12_PBP"/>
    <property type="match status" value="1"/>
</dbReference>
<dbReference type="InterPro" id="IPR002491">
    <property type="entry name" value="ABC_transptr_periplasmic_BD"/>
</dbReference>
<dbReference type="Proteomes" id="UP001144297">
    <property type="component" value="Unassembled WGS sequence"/>
</dbReference>
<dbReference type="SUPFAM" id="SSF53807">
    <property type="entry name" value="Helical backbone' metal receptor"/>
    <property type="match status" value="1"/>
</dbReference>
<proteinExistence type="predicted"/>
<evidence type="ECO:0000313" key="3">
    <source>
        <dbReference type="Proteomes" id="UP001144297"/>
    </source>
</evidence>
<accession>A0A9W6GEL6</accession>
<dbReference type="AlphaFoldDB" id="A0A9W6GEL6"/>
<protein>
    <submittedName>
        <fullName evidence="2">ABC transporter substrate-binding lipoprotein YvrC</fullName>
    </submittedName>
</protein>
<dbReference type="PANTHER" id="PTHR30535">
    <property type="entry name" value="VITAMIN B12-BINDING PROTEIN"/>
    <property type="match status" value="1"/>
</dbReference>
<dbReference type="PANTHER" id="PTHR30535:SF34">
    <property type="entry name" value="MOLYBDATE-BINDING PROTEIN MOLA"/>
    <property type="match status" value="1"/>
</dbReference>